<feature type="compositionally biased region" description="Basic and acidic residues" evidence="1">
    <location>
        <begin position="153"/>
        <end position="162"/>
    </location>
</feature>
<sequence>MMRREERRRKFHKALLNTLYPPTQQPQDNDEEEKENPVITSSQDLDVNLIPDDYGLQQSSSSTNDNNGDSESEQQKLTRAQRKRLRKKMLKEDICRRGHIIGPLLPSSSNDIDDGTGAVKQDTPGVRQNADESPGNENSQKKKLKQRRMAKRLAKERLKSSEVENCVQGHSFD</sequence>
<feature type="region of interest" description="Disordered" evidence="1">
    <location>
        <begin position="1"/>
        <end position="173"/>
    </location>
</feature>
<dbReference type="EMBL" id="EQ973956">
    <property type="protein sequence ID" value="EEF37120.1"/>
    <property type="molecule type" value="Genomic_DNA"/>
</dbReference>
<dbReference type="AlphaFoldDB" id="B9SH23"/>
<feature type="compositionally biased region" description="Basic residues" evidence="1">
    <location>
        <begin position="141"/>
        <end position="152"/>
    </location>
</feature>
<dbReference type="OMA" id="ERCKIAD"/>
<feature type="compositionally biased region" description="Basic residues" evidence="1">
    <location>
        <begin position="79"/>
        <end position="89"/>
    </location>
</feature>
<feature type="compositionally biased region" description="Basic residues" evidence="1">
    <location>
        <begin position="1"/>
        <end position="13"/>
    </location>
</feature>
<evidence type="ECO:0000313" key="2">
    <source>
        <dbReference type="EMBL" id="EEF37120.1"/>
    </source>
</evidence>
<dbReference type="OrthoDB" id="763372at2759"/>
<keyword evidence="3" id="KW-1185">Reference proteome</keyword>
<evidence type="ECO:0000313" key="3">
    <source>
        <dbReference type="Proteomes" id="UP000008311"/>
    </source>
</evidence>
<dbReference type="eggNOG" id="ENOG502S3WV">
    <property type="taxonomic scope" value="Eukaryota"/>
</dbReference>
<proteinExistence type="predicted"/>
<dbReference type="FunCoup" id="B9SH23">
    <property type="interactions" value="42"/>
</dbReference>
<accession>B9SH23</accession>
<feature type="compositionally biased region" description="Low complexity" evidence="1">
    <location>
        <begin position="59"/>
        <end position="69"/>
    </location>
</feature>
<dbReference type="InParanoid" id="B9SH23"/>
<reference evidence="3" key="1">
    <citation type="journal article" date="2010" name="Nat. Biotechnol.">
        <title>Draft genome sequence of the oilseed species Ricinus communis.</title>
        <authorList>
            <person name="Chan A.P."/>
            <person name="Crabtree J."/>
            <person name="Zhao Q."/>
            <person name="Lorenzi H."/>
            <person name="Orvis J."/>
            <person name="Puiu D."/>
            <person name="Melake-Berhan A."/>
            <person name="Jones K.M."/>
            <person name="Redman J."/>
            <person name="Chen G."/>
            <person name="Cahoon E.B."/>
            <person name="Gedil M."/>
            <person name="Stanke M."/>
            <person name="Haas B.J."/>
            <person name="Wortman J.R."/>
            <person name="Fraser-Liggett C.M."/>
            <person name="Ravel J."/>
            <person name="Rabinowicz P.D."/>
        </authorList>
    </citation>
    <scope>NUCLEOTIDE SEQUENCE [LARGE SCALE GENOMIC DNA]</scope>
    <source>
        <strain evidence="3">cv. Hale</strain>
    </source>
</reference>
<name>B9SH23_RICCO</name>
<evidence type="ECO:0000256" key="1">
    <source>
        <dbReference type="SAM" id="MobiDB-lite"/>
    </source>
</evidence>
<protein>
    <submittedName>
        <fullName evidence="2">Uncharacterized protein</fullName>
    </submittedName>
</protein>
<gene>
    <name evidence="2" type="ORF">RCOM_0581310</name>
</gene>
<organism evidence="2 3">
    <name type="scientific">Ricinus communis</name>
    <name type="common">Castor bean</name>
    <dbReference type="NCBI Taxonomy" id="3988"/>
    <lineage>
        <taxon>Eukaryota</taxon>
        <taxon>Viridiplantae</taxon>
        <taxon>Streptophyta</taxon>
        <taxon>Embryophyta</taxon>
        <taxon>Tracheophyta</taxon>
        <taxon>Spermatophyta</taxon>
        <taxon>Magnoliopsida</taxon>
        <taxon>eudicotyledons</taxon>
        <taxon>Gunneridae</taxon>
        <taxon>Pentapetalae</taxon>
        <taxon>rosids</taxon>
        <taxon>fabids</taxon>
        <taxon>Malpighiales</taxon>
        <taxon>Euphorbiaceae</taxon>
        <taxon>Acalyphoideae</taxon>
        <taxon>Acalypheae</taxon>
        <taxon>Ricinus</taxon>
    </lineage>
</organism>
<dbReference type="KEGG" id="rcu:8283385"/>
<dbReference type="Proteomes" id="UP000008311">
    <property type="component" value="Unassembled WGS sequence"/>
</dbReference>